<gene>
    <name evidence="2" type="primary">ybhP</name>
    <name evidence="2" type="ORF">NTG6680_1067</name>
</gene>
<organism evidence="2 3">
    <name type="scientific">Candidatus Nitrotoga arctica</name>
    <dbReference type="NCBI Taxonomy" id="453162"/>
    <lineage>
        <taxon>Bacteria</taxon>
        <taxon>Pseudomonadati</taxon>
        <taxon>Pseudomonadota</taxon>
        <taxon>Betaproteobacteria</taxon>
        <taxon>Nitrosomonadales</taxon>
        <taxon>Gallionellaceae</taxon>
        <taxon>Candidatus Nitrotoga</taxon>
    </lineage>
</organism>
<dbReference type="PANTHER" id="PTHR14859:SF1">
    <property type="entry name" value="PGAP2-INTERACTING PROTEIN"/>
    <property type="match status" value="1"/>
</dbReference>
<name>A0ABN8APF3_9PROT</name>
<dbReference type="InterPro" id="IPR005135">
    <property type="entry name" value="Endo/exonuclease/phosphatase"/>
</dbReference>
<proteinExistence type="predicted"/>
<accession>A0ABN8APF3</accession>
<feature type="domain" description="Endonuclease/exonuclease/phosphatase" evidence="1">
    <location>
        <begin position="7"/>
        <end position="241"/>
    </location>
</feature>
<dbReference type="Proteomes" id="UP000839052">
    <property type="component" value="Chromosome"/>
</dbReference>
<keyword evidence="3" id="KW-1185">Reference proteome</keyword>
<keyword evidence="2" id="KW-0540">Nuclease</keyword>
<dbReference type="Gene3D" id="3.60.10.10">
    <property type="entry name" value="Endonuclease/exonuclease/phosphatase"/>
    <property type="match status" value="1"/>
</dbReference>
<dbReference type="SUPFAM" id="SSF56219">
    <property type="entry name" value="DNase I-like"/>
    <property type="match status" value="1"/>
</dbReference>
<dbReference type="InterPro" id="IPR036691">
    <property type="entry name" value="Endo/exonu/phosph_ase_sf"/>
</dbReference>
<dbReference type="RefSeq" id="WP_239796268.1">
    <property type="nucleotide sequence ID" value="NZ_OU912926.1"/>
</dbReference>
<dbReference type="GO" id="GO:0004519">
    <property type="term" value="F:endonuclease activity"/>
    <property type="evidence" value="ECO:0007669"/>
    <property type="project" value="UniProtKB-KW"/>
</dbReference>
<evidence type="ECO:0000259" key="1">
    <source>
        <dbReference type="Pfam" id="PF03372"/>
    </source>
</evidence>
<reference evidence="2 3" key="1">
    <citation type="submission" date="2021-10" db="EMBL/GenBank/DDBJ databases">
        <authorList>
            <person name="Koch H."/>
        </authorList>
    </citation>
    <scope>NUCLEOTIDE SEQUENCE [LARGE SCALE GENOMIC DNA]</scope>
    <source>
        <strain evidence="2">6680</strain>
    </source>
</reference>
<evidence type="ECO:0000313" key="3">
    <source>
        <dbReference type="Proteomes" id="UP000839052"/>
    </source>
</evidence>
<dbReference type="Pfam" id="PF03372">
    <property type="entry name" value="Exo_endo_phos"/>
    <property type="match status" value="1"/>
</dbReference>
<protein>
    <submittedName>
        <fullName evidence="2">Endonuclease/exonuclease/phosphatase domain-containing protein YbhP</fullName>
    </submittedName>
</protein>
<dbReference type="PANTHER" id="PTHR14859">
    <property type="entry name" value="CALCOFLUOR WHITE HYPERSENSITIVE PROTEIN PRECURSOR"/>
    <property type="match status" value="1"/>
</dbReference>
<sequence>MITLNIVTYNIHKGLSHFNQRIVLHEMRERLRELNADIVFLQEVQGENSRDIRHPHSYATSPQHEFLADQIWPHHAYGKNSVYIDGHHGNALLSRYSIVEWDNLDISAHRFESRGLLHCVIDLPKTDQSEITQPLHCICVHFGLFKRGRRVQFNALIERIKRMVPVDARLIVAGDFNDWRNNASRLLAHELQLHEVFEKNLGRPARSFPAGIPLLRMDRIYVRGLEIKRCEVHSWRKISDHVALSATLAL</sequence>
<dbReference type="EMBL" id="OU912926">
    <property type="protein sequence ID" value="CAG9932320.1"/>
    <property type="molecule type" value="Genomic_DNA"/>
</dbReference>
<keyword evidence="2" id="KW-0255">Endonuclease</keyword>
<evidence type="ECO:0000313" key="2">
    <source>
        <dbReference type="EMBL" id="CAG9932320.1"/>
    </source>
</evidence>
<keyword evidence="2" id="KW-0378">Hydrolase</keyword>
<dbReference type="InterPro" id="IPR051916">
    <property type="entry name" value="GPI-anchor_lipid_remodeler"/>
</dbReference>